<accession>A0ABQ9A3U4</accession>
<reference evidence="2" key="1">
    <citation type="submission" date="2022-10" db="EMBL/GenBank/DDBJ databases">
        <authorList>
            <person name="Hyden B.L."/>
            <person name="Feng K."/>
            <person name="Yates T."/>
            <person name="Jawdy S."/>
            <person name="Smart L.B."/>
            <person name="Muchero W."/>
        </authorList>
    </citation>
    <scope>NUCLEOTIDE SEQUENCE</scope>
    <source>
        <tissue evidence="2">Shoot tip</tissue>
    </source>
</reference>
<feature type="compositionally biased region" description="Polar residues" evidence="1">
    <location>
        <begin position="60"/>
        <end position="77"/>
    </location>
</feature>
<organism evidence="2 3">
    <name type="scientific">Salix suchowensis</name>
    <dbReference type="NCBI Taxonomy" id="1278906"/>
    <lineage>
        <taxon>Eukaryota</taxon>
        <taxon>Viridiplantae</taxon>
        <taxon>Streptophyta</taxon>
        <taxon>Embryophyta</taxon>
        <taxon>Tracheophyta</taxon>
        <taxon>Spermatophyta</taxon>
        <taxon>Magnoliopsida</taxon>
        <taxon>eudicotyledons</taxon>
        <taxon>Gunneridae</taxon>
        <taxon>Pentapetalae</taxon>
        <taxon>rosids</taxon>
        <taxon>fabids</taxon>
        <taxon>Malpighiales</taxon>
        <taxon>Salicaceae</taxon>
        <taxon>Saliceae</taxon>
        <taxon>Salix</taxon>
    </lineage>
</organism>
<comment type="caution">
    <text evidence="2">The sequence shown here is derived from an EMBL/GenBank/DDBJ whole genome shotgun (WGS) entry which is preliminary data.</text>
</comment>
<evidence type="ECO:0000256" key="1">
    <source>
        <dbReference type="SAM" id="MobiDB-lite"/>
    </source>
</evidence>
<proteinExistence type="predicted"/>
<dbReference type="EMBL" id="JAPFFI010000023">
    <property type="protein sequence ID" value="KAJ6322611.1"/>
    <property type="molecule type" value="Genomic_DNA"/>
</dbReference>
<evidence type="ECO:0000313" key="2">
    <source>
        <dbReference type="EMBL" id="KAJ6322611.1"/>
    </source>
</evidence>
<feature type="region of interest" description="Disordered" evidence="1">
    <location>
        <begin position="56"/>
        <end position="124"/>
    </location>
</feature>
<name>A0ABQ9A3U4_9ROSI</name>
<dbReference type="Proteomes" id="UP001141253">
    <property type="component" value="Chromosome 8"/>
</dbReference>
<sequence length="124" mass="13208">MSISLNPVVGFKSTLQTKYHHVSRPNSMIQINGRRRGSFVSAVDNDRLVTDAIIKGHGGSESSIFDNQLPAMNSSIEDSPVGNNVGEESGPQTSGASNSSTISADMKSRPKRVASNSKRETKGC</sequence>
<keyword evidence="3" id="KW-1185">Reference proteome</keyword>
<evidence type="ECO:0000313" key="3">
    <source>
        <dbReference type="Proteomes" id="UP001141253"/>
    </source>
</evidence>
<gene>
    <name evidence="2" type="ORF">OIU77_012449</name>
</gene>
<feature type="compositionally biased region" description="Polar residues" evidence="1">
    <location>
        <begin position="90"/>
        <end position="103"/>
    </location>
</feature>
<reference evidence="2" key="2">
    <citation type="journal article" date="2023" name="Int. J. Mol. Sci.">
        <title>De Novo Assembly and Annotation of 11 Diverse Shrub Willow (Salix) Genomes Reveals Novel Gene Organization in Sex-Linked Regions.</title>
        <authorList>
            <person name="Hyden B."/>
            <person name="Feng K."/>
            <person name="Yates T.B."/>
            <person name="Jawdy S."/>
            <person name="Cereghino C."/>
            <person name="Smart L.B."/>
            <person name="Muchero W."/>
        </authorList>
    </citation>
    <scope>NUCLEOTIDE SEQUENCE</scope>
    <source>
        <tissue evidence="2">Shoot tip</tissue>
    </source>
</reference>
<protein>
    <submittedName>
        <fullName evidence="2">Uncharacterized protein</fullName>
    </submittedName>
</protein>